<evidence type="ECO:0000256" key="5">
    <source>
        <dbReference type="ARBA" id="ARBA00022840"/>
    </source>
</evidence>
<evidence type="ECO:0000259" key="6">
    <source>
        <dbReference type="Pfam" id="PF07714"/>
    </source>
</evidence>
<comment type="caution">
    <text evidence="7">The sequence shown here is derived from an EMBL/GenBank/DDBJ whole genome shotgun (WGS) entry which is preliminary data.</text>
</comment>
<feature type="non-terminal residue" evidence="7">
    <location>
        <position position="98"/>
    </location>
</feature>
<evidence type="ECO:0000256" key="1">
    <source>
        <dbReference type="ARBA" id="ARBA00022527"/>
    </source>
</evidence>
<evidence type="ECO:0000256" key="3">
    <source>
        <dbReference type="ARBA" id="ARBA00022741"/>
    </source>
</evidence>
<protein>
    <submittedName>
        <fullName evidence="7">Cysteine-rich receptor-like protein kinase 6</fullName>
    </submittedName>
</protein>
<evidence type="ECO:0000313" key="7">
    <source>
        <dbReference type="EMBL" id="RDY09719.1"/>
    </source>
</evidence>
<keyword evidence="4" id="KW-0418">Kinase</keyword>
<feature type="non-terminal residue" evidence="7">
    <location>
        <position position="1"/>
    </location>
</feature>
<dbReference type="EMBL" id="QJKJ01000985">
    <property type="protein sequence ID" value="RDY09719.1"/>
    <property type="molecule type" value="Genomic_DNA"/>
</dbReference>
<evidence type="ECO:0000313" key="8">
    <source>
        <dbReference type="Proteomes" id="UP000257109"/>
    </source>
</evidence>
<gene>
    <name evidence="7" type="primary">CRK6</name>
    <name evidence="7" type="ORF">CR513_05880</name>
</gene>
<dbReference type="Proteomes" id="UP000257109">
    <property type="component" value="Unassembled WGS sequence"/>
</dbReference>
<evidence type="ECO:0000256" key="4">
    <source>
        <dbReference type="ARBA" id="ARBA00022777"/>
    </source>
</evidence>
<sequence length="98" mass="11069">MAPEYAMEGLYSVKSDVFSFGVLLLEIICGKRNSGFYLSEHGQSLLVYSWRLWCEGKSLELLDPILEKTYKASEVMKCIHIGLLCVQEDAVDRPSMST</sequence>
<dbReference type="FunFam" id="1.10.510.10:FF:002210">
    <property type="match status" value="1"/>
</dbReference>
<keyword evidence="2" id="KW-0808">Transferase</keyword>
<keyword evidence="3" id="KW-0547">Nucleotide-binding</keyword>
<keyword evidence="1" id="KW-0723">Serine/threonine-protein kinase</keyword>
<dbReference type="GO" id="GO:0005524">
    <property type="term" value="F:ATP binding"/>
    <property type="evidence" value="ECO:0007669"/>
    <property type="project" value="UniProtKB-KW"/>
</dbReference>
<dbReference type="InterPro" id="IPR001245">
    <property type="entry name" value="Ser-Thr/Tyr_kinase_cat_dom"/>
</dbReference>
<dbReference type="Gene3D" id="1.10.510.10">
    <property type="entry name" value="Transferase(Phosphotransferase) domain 1"/>
    <property type="match status" value="1"/>
</dbReference>
<name>A0A371I3X3_MUCPR</name>
<dbReference type="InterPro" id="IPR011009">
    <property type="entry name" value="Kinase-like_dom_sf"/>
</dbReference>
<dbReference type="PANTHER" id="PTHR27002:SF518">
    <property type="entry name" value="PROTEIN KINASE DOMAIN"/>
    <property type="match status" value="1"/>
</dbReference>
<dbReference type="AlphaFoldDB" id="A0A371I3X3"/>
<keyword evidence="5" id="KW-0067">ATP-binding</keyword>
<feature type="domain" description="Serine-threonine/tyrosine-protein kinase catalytic" evidence="6">
    <location>
        <begin position="1"/>
        <end position="96"/>
    </location>
</feature>
<accession>A0A371I3X3</accession>
<dbReference type="OrthoDB" id="688481at2759"/>
<dbReference type="GO" id="GO:0005886">
    <property type="term" value="C:plasma membrane"/>
    <property type="evidence" value="ECO:0007669"/>
    <property type="project" value="TreeGrafter"/>
</dbReference>
<dbReference type="PANTHER" id="PTHR27002">
    <property type="entry name" value="RECEPTOR-LIKE SERINE/THREONINE-PROTEIN KINASE SD1-8"/>
    <property type="match status" value="1"/>
</dbReference>
<dbReference type="SUPFAM" id="SSF56112">
    <property type="entry name" value="Protein kinase-like (PK-like)"/>
    <property type="match status" value="1"/>
</dbReference>
<proteinExistence type="predicted"/>
<dbReference type="STRING" id="157652.A0A371I3X3"/>
<reference evidence="7" key="1">
    <citation type="submission" date="2018-05" db="EMBL/GenBank/DDBJ databases">
        <title>Draft genome of Mucuna pruriens seed.</title>
        <authorList>
            <person name="Nnadi N.E."/>
            <person name="Vos R."/>
            <person name="Hasami M.H."/>
            <person name="Devisetty U.K."/>
            <person name="Aguiy J.C."/>
        </authorList>
    </citation>
    <scope>NUCLEOTIDE SEQUENCE [LARGE SCALE GENOMIC DNA]</scope>
    <source>
        <strain evidence="7">JCA_2017</strain>
    </source>
</reference>
<dbReference type="GO" id="GO:0004674">
    <property type="term" value="F:protein serine/threonine kinase activity"/>
    <property type="evidence" value="ECO:0007669"/>
    <property type="project" value="UniProtKB-KW"/>
</dbReference>
<dbReference type="Pfam" id="PF07714">
    <property type="entry name" value="PK_Tyr_Ser-Thr"/>
    <property type="match status" value="1"/>
</dbReference>
<organism evidence="7 8">
    <name type="scientific">Mucuna pruriens</name>
    <name type="common">Velvet bean</name>
    <name type="synonym">Dolichos pruriens</name>
    <dbReference type="NCBI Taxonomy" id="157652"/>
    <lineage>
        <taxon>Eukaryota</taxon>
        <taxon>Viridiplantae</taxon>
        <taxon>Streptophyta</taxon>
        <taxon>Embryophyta</taxon>
        <taxon>Tracheophyta</taxon>
        <taxon>Spermatophyta</taxon>
        <taxon>Magnoliopsida</taxon>
        <taxon>eudicotyledons</taxon>
        <taxon>Gunneridae</taxon>
        <taxon>Pentapetalae</taxon>
        <taxon>rosids</taxon>
        <taxon>fabids</taxon>
        <taxon>Fabales</taxon>
        <taxon>Fabaceae</taxon>
        <taxon>Papilionoideae</taxon>
        <taxon>50 kb inversion clade</taxon>
        <taxon>NPAAA clade</taxon>
        <taxon>indigoferoid/millettioid clade</taxon>
        <taxon>Phaseoleae</taxon>
        <taxon>Mucuna</taxon>
    </lineage>
</organism>
<keyword evidence="8" id="KW-1185">Reference proteome</keyword>
<evidence type="ECO:0000256" key="2">
    <source>
        <dbReference type="ARBA" id="ARBA00022679"/>
    </source>
</evidence>